<gene>
    <name evidence="1" type="ORF">CLV43_103105</name>
</gene>
<protein>
    <submittedName>
        <fullName evidence="1">Pimeloyl-ACP methyl ester carboxylesterase</fullName>
    </submittedName>
</protein>
<dbReference type="InterPro" id="IPR029058">
    <property type="entry name" value="AB_hydrolase_fold"/>
</dbReference>
<sequence length="235" mass="24400">MTNPLPSGLRWQVYGGGEPTTLVVHGLGATAGEARIPASGLPGTRVVLTLPSHSGAADAPHGYWTYSRIAEDVRTVALEVGATRAIGVSLGAGALVALLAAHPDAFERVALLLPATLDRPREPQTVEDLVSAVELPDGSEAGDYLKARALAFRRLDAAVAALPGQTAVPDPSVLAAVTAPVLVVAATDDPLHPEQVAKDTAVAFPNGRLEVFPSRTPLVTHRREIRSLLVDFAGV</sequence>
<dbReference type="Proteomes" id="UP000239494">
    <property type="component" value="Unassembled WGS sequence"/>
</dbReference>
<dbReference type="SUPFAM" id="SSF53474">
    <property type="entry name" value="alpha/beta-Hydrolases"/>
    <property type="match status" value="1"/>
</dbReference>
<dbReference type="AlphaFoldDB" id="A0A2T0TCG7"/>
<dbReference type="EMBL" id="PVTF01000003">
    <property type="protein sequence ID" value="PRY43362.1"/>
    <property type="molecule type" value="Genomic_DNA"/>
</dbReference>
<proteinExistence type="predicted"/>
<dbReference type="Gene3D" id="3.40.50.1820">
    <property type="entry name" value="alpha/beta hydrolase"/>
    <property type="match status" value="1"/>
</dbReference>
<evidence type="ECO:0000313" key="2">
    <source>
        <dbReference type="Proteomes" id="UP000239494"/>
    </source>
</evidence>
<reference evidence="1 2" key="1">
    <citation type="submission" date="2018-03" db="EMBL/GenBank/DDBJ databases">
        <title>Genomic Encyclopedia of Archaeal and Bacterial Type Strains, Phase II (KMG-II): from individual species to whole genera.</title>
        <authorList>
            <person name="Goeker M."/>
        </authorList>
    </citation>
    <scope>NUCLEOTIDE SEQUENCE [LARGE SCALE GENOMIC DNA]</scope>
    <source>
        <strain evidence="1 2">DSM 44720</strain>
    </source>
</reference>
<organism evidence="1 2">
    <name type="scientific">Umezawaea tangerina</name>
    <dbReference type="NCBI Taxonomy" id="84725"/>
    <lineage>
        <taxon>Bacteria</taxon>
        <taxon>Bacillati</taxon>
        <taxon>Actinomycetota</taxon>
        <taxon>Actinomycetes</taxon>
        <taxon>Pseudonocardiales</taxon>
        <taxon>Pseudonocardiaceae</taxon>
        <taxon>Umezawaea</taxon>
    </lineage>
</organism>
<dbReference type="RefSeq" id="WP_245886272.1">
    <property type="nucleotide sequence ID" value="NZ_PVTF01000003.1"/>
</dbReference>
<name>A0A2T0TCG7_9PSEU</name>
<keyword evidence="2" id="KW-1185">Reference proteome</keyword>
<comment type="caution">
    <text evidence="1">The sequence shown here is derived from an EMBL/GenBank/DDBJ whole genome shotgun (WGS) entry which is preliminary data.</text>
</comment>
<evidence type="ECO:0000313" key="1">
    <source>
        <dbReference type="EMBL" id="PRY43362.1"/>
    </source>
</evidence>
<accession>A0A2T0TCG7</accession>